<sequence>MSEHPPMLLQLKPIKYIYPDVSRDRENLVFSKGSVIHMFCPGKTNRDKTKVIENGDIKVFTKTFSRKKNSNPGTSTLIECLGINKFKLQNQAGIDLLQGTAIDDFKAVSCVGHQKGIHFGPIIKETNKNCLEKYDGNGKSIAIASISKIGYDLQLPTNEFLETIELCHDKSTKNTLWAHSVIIPANQRGARYPLKKEFNVRDYYVTSNQLKTAAKLLNNNHDLLKKYFLGPEGKVDKTFPKTGRYFDIGHLIAKADKFHESEQSSTFFFENALPMWNAINRGIWSHIEDRIRRIAGDKSVVLDIWVGGIGVLELENVPFYLKPGSPNQVPVPKILYKVVIDTYNKEALVFLTVNNPNLSDSEVEDSKDEYIVCKTFDNCRDKLFTDSYEAKGYYYCCVLNDFYGKHAKNLGLLEKLEEYKDYSALTWSSDLFDEKLNAKKRTVDV</sequence>
<dbReference type="SMART" id="SM00477">
    <property type="entry name" value="NUC"/>
    <property type="match status" value="1"/>
</dbReference>
<feature type="active site" description="Proton acceptor" evidence="4">
    <location>
        <position position="250"/>
    </location>
</feature>
<keyword evidence="3" id="KW-0255">Endonuclease</keyword>
<feature type="domain" description="ENPP1-3/EXOG-like endonuclease/phosphodiesterase" evidence="6">
    <location>
        <begin position="201"/>
        <end position="382"/>
    </location>
</feature>
<evidence type="ECO:0000259" key="7">
    <source>
        <dbReference type="SMART" id="SM00892"/>
    </source>
</evidence>
<dbReference type="Proteomes" id="UP000215335">
    <property type="component" value="Unassembled WGS sequence"/>
</dbReference>
<dbReference type="GO" id="GO:0005743">
    <property type="term" value="C:mitochondrial inner membrane"/>
    <property type="evidence" value="ECO:0007669"/>
    <property type="project" value="TreeGrafter"/>
</dbReference>
<gene>
    <name evidence="8" type="ORF">TSAR_015216</name>
</gene>
<organism evidence="8 9">
    <name type="scientific">Trichomalopsis sarcophagae</name>
    <dbReference type="NCBI Taxonomy" id="543379"/>
    <lineage>
        <taxon>Eukaryota</taxon>
        <taxon>Metazoa</taxon>
        <taxon>Ecdysozoa</taxon>
        <taxon>Arthropoda</taxon>
        <taxon>Hexapoda</taxon>
        <taxon>Insecta</taxon>
        <taxon>Pterygota</taxon>
        <taxon>Neoptera</taxon>
        <taxon>Endopterygota</taxon>
        <taxon>Hymenoptera</taxon>
        <taxon>Apocrita</taxon>
        <taxon>Proctotrupomorpha</taxon>
        <taxon>Chalcidoidea</taxon>
        <taxon>Pteromalidae</taxon>
        <taxon>Pteromalinae</taxon>
        <taxon>Trichomalopsis</taxon>
    </lineage>
</organism>
<dbReference type="GO" id="GO:0006309">
    <property type="term" value="P:apoptotic DNA fragmentation"/>
    <property type="evidence" value="ECO:0007669"/>
    <property type="project" value="TreeGrafter"/>
</dbReference>
<dbReference type="OrthoDB" id="5960141at2759"/>
<evidence type="ECO:0000259" key="6">
    <source>
        <dbReference type="SMART" id="SM00477"/>
    </source>
</evidence>
<keyword evidence="9" id="KW-1185">Reference proteome</keyword>
<protein>
    <recommendedName>
        <fullName evidence="10">DNA/RNA non-specific endonuclease domain-containing protein</fullName>
    </recommendedName>
</protein>
<accession>A0A232FDV7</accession>
<keyword evidence="3" id="KW-0378">Hydrolase</keyword>
<dbReference type="SUPFAM" id="SSF54060">
    <property type="entry name" value="His-Me finger endonucleases"/>
    <property type="match status" value="1"/>
</dbReference>
<dbReference type="GO" id="GO:0003676">
    <property type="term" value="F:nucleic acid binding"/>
    <property type="evidence" value="ECO:0007669"/>
    <property type="project" value="InterPro"/>
</dbReference>
<dbReference type="GO" id="GO:0005634">
    <property type="term" value="C:nucleus"/>
    <property type="evidence" value="ECO:0007669"/>
    <property type="project" value="TreeGrafter"/>
</dbReference>
<reference evidence="8 9" key="1">
    <citation type="journal article" date="2017" name="Curr. Biol.">
        <title>The Evolution of Venom by Co-option of Single-Copy Genes.</title>
        <authorList>
            <person name="Martinson E.O."/>
            <person name="Mrinalini"/>
            <person name="Kelkar Y.D."/>
            <person name="Chang C.H."/>
            <person name="Werren J.H."/>
        </authorList>
    </citation>
    <scope>NUCLEOTIDE SEQUENCE [LARGE SCALE GENOMIC DNA]</scope>
    <source>
        <strain evidence="8 9">Alberta</strain>
        <tissue evidence="8">Whole body</tissue>
    </source>
</reference>
<dbReference type="GO" id="GO:0004521">
    <property type="term" value="F:RNA endonuclease activity"/>
    <property type="evidence" value="ECO:0007669"/>
    <property type="project" value="TreeGrafter"/>
</dbReference>
<dbReference type="PANTHER" id="PTHR13966:SF17">
    <property type="entry name" value="ENDONUCLEASE-RELATED"/>
    <property type="match status" value="1"/>
</dbReference>
<keyword evidence="5" id="KW-0479">Metal-binding</keyword>
<evidence type="ECO:0000256" key="4">
    <source>
        <dbReference type="PIRSR" id="PIRSR640255-1"/>
    </source>
</evidence>
<evidence type="ECO:0000313" key="8">
    <source>
        <dbReference type="EMBL" id="OXU28683.1"/>
    </source>
</evidence>
<dbReference type="InterPro" id="IPR001604">
    <property type="entry name" value="Endo_G_ENPP1-like_dom"/>
</dbReference>
<evidence type="ECO:0000256" key="3">
    <source>
        <dbReference type="ARBA" id="ARBA00022759"/>
    </source>
</evidence>
<dbReference type="GO" id="GO:0000014">
    <property type="term" value="F:single-stranded DNA endodeoxyribonuclease activity"/>
    <property type="evidence" value="ECO:0007669"/>
    <property type="project" value="TreeGrafter"/>
</dbReference>
<dbReference type="PANTHER" id="PTHR13966">
    <property type="entry name" value="ENDONUCLEASE RELATED"/>
    <property type="match status" value="1"/>
</dbReference>
<evidence type="ECO:0008006" key="10">
    <source>
        <dbReference type="Google" id="ProtNLM"/>
    </source>
</evidence>
<dbReference type="AlphaFoldDB" id="A0A232FDV7"/>
<dbReference type="InterPro" id="IPR020821">
    <property type="entry name" value="ENPP1-3/EXOG-like_nuc-like"/>
</dbReference>
<name>A0A232FDV7_9HYME</name>
<evidence type="ECO:0000313" key="9">
    <source>
        <dbReference type="Proteomes" id="UP000215335"/>
    </source>
</evidence>
<feature type="domain" description="DNA/RNA non-specific endonuclease/pyrophosphatase/phosphodiesterase" evidence="7">
    <location>
        <begin position="160"/>
        <end position="402"/>
    </location>
</feature>
<dbReference type="STRING" id="543379.A0A232FDV7"/>
<evidence type="ECO:0000256" key="2">
    <source>
        <dbReference type="ARBA" id="ARBA00022722"/>
    </source>
</evidence>
<dbReference type="GO" id="GO:0046872">
    <property type="term" value="F:metal ion binding"/>
    <property type="evidence" value="ECO:0007669"/>
    <property type="project" value="UniProtKB-KW"/>
</dbReference>
<dbReference type="InterPro" id="IPR040255">
    <property type="entry name" value="Non-specific_endonuclease"/>
</dbReference>
<proteinExistence type="inferred from homology"/>
<dbReference type="InterPro" id="IPR044925">
    <property type="entry name" value="His-Me_finger_sf"/>
</dbReference>
<dbReference type="SMART" id="SM00892">
    <property type="entry name" value="Endonuclease_NS"/>
    <property type="match status" value="1"/>
</dbReference>
<dbReference type="EMBL" id="NNAY01000394">
    <property type="protein sequence ID" value="OXU28683.1"/>
    <property type="molecule type" value="Genomic_DNA"/>
</dbReference>
<evidence type="ECO:0000256" key="1">
    <source>
        <dbReference type="ARBA" id="ARBA00010052"/>
    </source>
</evidence>
<comment type="caution">
    <text evidence="8">The sequence shown here is derived from an EMBL/GenBank/DDBJ whole genome shotgun (WGS) entry which is preliminary data.</text>
</comment>
<dbReference type="Pfam" id="PF01223">
    <property type="entry name" value="Endonuclease_NS"/>
    <property type="match status" value="1"/>
</dbReference>
<feature type="binding site" evidence="5">
    <location>
        <position position="280"/>
    </location>
    <ligand>
        <name>Mg(2+)</name>
        <dbReference type="ChEBI" id="CHEBI:18420"/>
        <note>catalytic</note>
    </ligand>
</feature>
<comment type="similarity">
    <text evidence="1">Belongs to the DNA/RNA non-specific endonuclease family.</text>
</comment>
<dbReference type="Gene3D" id="3.40.570.10">
    <property type="entry name" value="Extracellular Endonuclease, subunit A"/>
    <property type="match status" value="1"/>
</dbReference>
<evidence type="ECO:0000256" key="5">
    <source>
        <dbReference type="PIRSR" id="PIRSR640255-2"/>
    </source>
</evidence>
<dbReference type="InterPro" id="IPR044929">
    <property type="entry name" value="DNA/RNA_non-sp_Endonuclease_sf"/>
</dbReference>
<keyword evidence="2" id="KW-0540">Nuclease</keyword>